<dbReference type="AlphaFoldDB" id="V2Z7P8"/>
<keyword evidence="7" id="KW-0378">Hydrolase</keyword>
<dbReference type="InterPro" id="IPR054767">
    <property type="entry name" value="Cas10-Cmr2_palm2"/>
</dbReference>
<dbReference type="GO" id="GO:0051607">
    <property type="term" value="P:defense response to virus"/>
    <property type="evidence" value="ECO:0007669"/>
    <property type="project" value="UniProtKB-KW"/>
</dbReference>
<comment type="similarity">
    <text evidence="1">Belongs to the CRISPR-associated Cas10/Csm1 family.</text>
</comment>
<keyword evidence="4" id="KW-0540">Nuclease</keyword>
<dbReference type="STRING" id="592026.GCWU0000282_001831"/>
<dbReference type="GO" id="GO:0004527">
    <property type="term" value="F:exonuclease activity"/>
    <property type="evidence" value="ECO:0007669"/>
    <property type="project" value="UniProtKB-KW"/>
</dbReference>
<protein>
    <recommendedName>
        <fullName evidence="2">CRISPR system single-strand-specific deoxyribonuclease Cas10/Csm1 (subtype III-A)</fullName>
    </recommendedName>
    <alternativeName>
        <fullName evidence="11">Cyclic oligoadenylate synthase</fullName>
    </alternativeName>
</protein>
<evidence type="ECO:0000256" key="3">
    <source>
        <dbReference type="ARBA" id="ARBA00022679"/>
    </source>
</evidence>
<dbReference type="eggNOG" id="COG1353">
    <property type="taxonomic scope" value="Bacteria"/>
</dbReference>
<evidence type="ECO:0000313" key="14">
    <source>
        <dbReference type="Proteomes" id="UP000018227"/>
    </source>
</evidence>
<evidence type="ECO:0000256" key="10">
    <source>
        <dbReference type="ARBA" id="ARBA00023118"/>
    </source>
</evidence>
<dbReference type="HOGENOM" id="CLU_017487_1_0_9"/>
<evidence type="ECO:0000256" key="8">
    <source>
        <dbReference type="ARBA" id="ARBA00022839"/>
    </source>
</evidence>
<dbReference type="RefSeq" id="WP_023354702.1">
    <property type="nucleotide sequence ID" value="NZ_KI535368.1"/>
</dbReference>
<keyword evidence="14" id="KW-1185">Reference proteome</keyword>
<keyword evidence="10" id="KW-0051">Antiviral defense</keyword>
<evidence type="ECO:0000256" key="7">
    <source>
        <dbReference type="ARBA" id="ARBA00022801"/>
    </source>
</evidence>
<dbReference type="NCBIfam" id="TIGR02578">
    <property type="entry name" value="cas_TM1811_Csm1"/>
    <property type="match status" value="1"/>
</dbReference>
<keyword evidence="9" id="KW-0067">ATP-binding</keyword>
<dbReference type="InterPro" id="IPR048693">
    <property type="entry name" value="Cmr2-like_C"/>
</dbReference>
<dbReference type="Gene3D" id="1.10.3210.10">
    <property type="entry name" value="Hypothetical protein af1432"/>
    <property type="match status" value="1"/>
</dbReference>
<name>V2Z7P8_9FIRM</name>
<comment type="caution">
    <text evidence="13">The sequence shown here is derived from an EMBL/GenBank/DDBJ whole genome shotgun (WGS) entry which is preliminary data.</text>
</comment>
<evidence type="ECO:0000256" key="2">
    <source>
        <dbReference type="ARBA" id="ARBA00014333"/>
    </source>
</evidence>
<reference evidence="13 14" key="1">
    <citation type="submission" date="2013-06" db="EMBL/GenBank/DDBJ databases">
        <authorList>
            <person name="Weinstock G."/>
            <person name="Sodergren E."/>
            <person name="Clifton S."/>
            <person name="Fulton L."/>
            <person name="Fulton B."/>
            <person name="Courtney L."/>
            <person name="Fronick C."/>
            <person name="Harrison M."/>
            <person name="Strong C."/>
            <person name="Farmer C."/>
            <person name="Delahaunty K."/>
            <person name="Markovic C."/>
            <person name="Hall O."/>
            <person name="Minx P."/>
            <person name="Tomlinson C."/>
            <person name="Mitreva M."/>
            <person name="Nelson J."/>
            <person name="Hou S."/>
            <person name="Wollam A."/>
            <person name="Pepin K.H."/>
            <person name="Johnson M."/>
            <person name="Bhonagiri V."/>
            <person name="Nash W.E."/>
            <person name="Warren W."/>
            <person name="Chinwalla A."/>
            <person name="Mardis E.R."/>
            <person name="Wilson R.K."/>
        </authorList>
    </citation>
    <scope>NUCLEOTIDE SEQUENCE [LARGE SCALE GENOMIC DNA]</scope>
    <source>
        <strain evidence="13 14">ATCC 51271</strain>
    </source>
</reference>
<keyword evidence="6" id="KW-0255">Endonuclease</keyword>
<dbReference type="Gene3D" id="3.30.70.270">
    <property type="match status" value="1"/>
</dbReference>
<dbReference type="InterPro" id="IPR041062">
    <property type="entry name" value="Csm1_B"/>
</dbReference>
<dbReference type="Pfam" id="PF22335">
    <property type="entry name" value="Cas10-Cmr2_palm2"/>
    <property type="match status" value="1"/>
</dbReference>
<keyword evidence="3" id="KW-0808">Transferase</keyword>
<keyword evidence="5" id="KW-0547">Nucleotide-binding</keyword>
<sequence>MSEKQNKIILAALLHDINKVFIPDTSYKTLIEKFNIKDSELENGIKCHHEKDFENVELAGNSIAYVIYAADKIATAAERGREESGKLEFTPLKSIFNTLNENNQNKVYNPEIISKNSTINYPVENCTEDIADKLDNIKQDLQKKIGTIVYEREYLNYLLETFEIYLSHFPSSYLNEERADISLYDHIKITTAISSCIYQYLEEKGIKDYKSELINSKEEFENKNIFLLQSMDLSGIQQFIYKQYDTKDALKNLRARSFYLEILLENFIDEILTDLELSRANLLYSGGGHAYLILPNTDNVKRYLDEIEVRMNKWLCETFDIDLYLAMGYEACSPLNLQNKPAGSYKKMFINVSHTLSGKKRKRYSYEQIQALNNRAVKDDTRECRICHRSDRVDSDGVCRVCNGLIRLSKGILDKDVFCITGEETEASMKIFENEYLSTATNEEIGKLQSEGVLIRRFSKNLRSFEPFKSGKLWIGDYSSEKTLSGLVDKGIGIKRLGVLRADVDNLGQAFVGGFSEERQTFSRSAAFSRKLSLFFKYHINHILKNGEYFLTSDRNDKNRGASIIYSGGDDLFIVGAWKDIIEFSVDLHRAIKKYTQDKLTISAGIGIYPDKYPISYIADEVGRLEDCSKNVDGKNAVTLFDREFAFGWDDFIDKVLEEKFKLINEFFETTTERGKNFLYNLLELLRNKSEKINLARLAYTLARMEPKSEADEKEKKLYAKFSQKLYEWMQNDEDNRQLIMAIYIYAYLVRGEEE</sequence>
<dbReference type="InterPro" id="IPR043128">
    <property type="entry name" value="Rev_trsase/Diguanyl_cyclase"/>
</dbReference>
<evidence type="ECO:0000256" key="11">
    <source>
        <dbReference type="ARBA" id="ARBA00032922"/>
    </source>
</evidence>
<gene>
    <name evidence="13" type="ORF">GCWU0000282_001831</name>
</gene>
<dbReference type="EMBL" id="ACIL03000013">
    <property type="protein sequence ID" value="ESL02960.1"/>
    <property type="molecule type" value="Genomic_DNA"/>
</dbReference>
<dbReference type="PANTHER" id="PTHR36528">
    <property type="entry name" value="CRISPR SYSTEM SINGLE-STRAND-SPECIFIC DEOXYRIBONUCLEASE CAS10/CSM1 (SUBTYPE III-A)"/>
    <property type="match status" value="1"/>
</dbReference>
<dbReference type="Pfam" id="PF20824">
    <property type="entry name" value="Cmr2_hel_dom2"/>
    <property type="match status" value="1"/>
</dbReference>
<dbReference type="Pfam" id="PF18211">
    <property type="entry name" value="Csm1_B"/>
    <property type="match status" value="1"/>
</dbReference>
<organism evidence="13 14">
    <name type="scientific">Catonella morbi ATCC 51271</name>
    <dbReference type="NCBI Taxonomy" id="592026"/>
    <lineage>
        <taxon>Bacteria</taxon>
        <taxon>Bacillati</taxon>
        <taxon>Bacillota</taxon>
        <taxon>Clostridia</taxon>
        <taxon>Lachnospirales</taxon>
        <taxon>Lachnospiraceae</taxon>
        <taxon>Catonella</taxon>
    </lineage>
</organism>
<dbReference type="Proteomes" id="UP000018227">
    <property type="component" value="Unassembled WGS sequence"/>
</dbReference>
<dbReference type="PROSITE" id="PS50887">
    <property type="entry name" value="GGDEF"/>
    <property type="match status" value="1"/>
</dbReference>
<evidence type="ECO:0000259" key="12">
    <source>
        <dbReference type="PROSITE" id="PS50887"/>
    </source>
</evidence>
<dbReference type="GO" id="GO:0016740">
    <property type="term" value="F:transferase activity"/>
    <property type="evidence" value="ECO:0007669"/>
    <property type="project" value="UniProtKB-KW"/>
</dbReference>
<feature type="domain" description="GGDEF" evidence="12">
    <location>
        <begin position="495"/>
        <end position="643"/>
    </location>
</feature>
<dbReference type="CDD" id="cd09680">
    <property type="entry name" value="Cas10_III"/>
    <property type="match status" value="1"/>
</dbReference>
<evidence type="ECO:0000313" key="13">
    <source>
        <dbReference type="EMBL" id="ESL02960.1"/>
    </source>
</evidence>
<evidence type="ECO:0000256" key="4">
    <source>
        <dbReference type="ARBA" id="ARBA00022722"/>
    </source>
</evidence>
<dbReference type="InterPro" id="IPR052117">
    <property type="entry name" value="Cas10/Csm1_subtype-III-A"/>
</dbReference>
<keyword evidence="8" id="KW-0269">Exonuclease</keyword>
<evidence type="ECO:0000256" key="9">
    <source>
        <dbReference type="ARBA" id="ARBA00022840"/>
    </source>
</evidence>
<proteinExistence type="inferred from homology"/>
<dbReference type="SUPFAM" id="SSF109604">
    <property type="entry name" value="HD-domain/PDEase-like"/>
    <property type="match status" value="1"/>
</dbReference>
<accession>V2Z7P8</accession>
<evidence type="ECO:0000256" key="6">
    <source>
        <dbReference type="ARBA" id="ARBA00022759"/>
    </source>
</evidence>
<evidence type="ECO:0000256" key="5">
    <source>
        <dbReference type="ARBA" id="ARBA00022741"/>
    </source>
</evidence>
<dbReference type="GO" id="GO:0005524">
    <property type="term" value="F:ATP binding"/>
    <property type="evidence" value="ECO:0007669"/>
    <property type="project" value="UniProtKB-KW"/>
</dbReference>
<dbReference type="InterPro" id="IPR000160">
    <property type="entry name" value="GGDEF_dom"/>
</dbReference>
<dbReference type="PANTHER" id="PTHR36528:SF1">
    <property type="entry name" value="CRISPR SYSTEM SINGLE-STRAND-SPECIFIC DEOXYRIBONUCLEASE CAS10_CSM1 (SUBTYPE III-A)"/>
    <property type="match status" value="1"/>
</dbReference>
<dbReference type="OrthoDB" id="9768769at2"/>
<dbReference type="GO" id="GO:0004519">
    <property type="term" value="F:endonuclease activity"/>
    <property type="evidence" value="ECO:0007669"/>
    <property type="project" value="UniProtKB-KW"/>
</dbReference>
<evidence type="ECO:0000256" key="1">
    <source>
        <dbReference type="ARBA" id="ARBA00005700"/>
    </source>
</evidence>
<dbReference type="InterPro" id="IPR013408">
    <property type="entry name" value="Cas10/Csm1"/>
</dbReference>